<keyword evidence="2" id="KW-1185">Reference proteome</keyword>
<dbReference type="Proteomes" id="UP000318419">
    <property type="component" value="Genome"/>
</dbReference>
<dbReference type="KEGG" id="vg:80019407"/>
<name>A0A4Y6EUZ9_9CAUD</name>
<reference evidence="1 2" key="1">
    <citation type="submission" date="2019-05" db="EMBL/GenBank/DDBJ databases">
        <authorList>
            <person name="Kim R."/>
            <person name="Haleblian K.L."/>
            <person name="Torres C.-L.T."/>
            <person name="Chong M.Y."/>
            <person name="Duong K."/>
            <person name="Lee C."/>
            <person name="Lai L.T."/>
            <person name="Ballew A.S."/>
            <person name="Ly A.M."/>
            <person name="Wu S."/>
            <person name="Ngo R.T."/>
            <person name="Freise A.C."/>
            <person name="Reddi K."/>
            <person name="Moberg-Parker J."/>
            <person name="Garlena R.A."/>
            <person name="Russell D.A."/>
            <person name="Pope W.H."/>
            <person name="Jacobs-Sera D."/>
            <person name="Hatfull G.F."/>
        </authorList>
    </citation>
    <scope>NUCLEOTIDE SEQUENCE [LARGE SCALE GENOMIC DNA]</scope>
</reference>
<protein>
    <submittedName>
        <fullName evidence="1">Uncharacterized protein</fullName>
    </submittedName>
</protein>
<dbReference type="GeneID" id="80019407"/>
<accession>A0A4Y6EUZ9</accession>
<evidence type="ECO:0000313" key="2">
    <source>
        <dbReference type="Proteomes" id="UP000318419"/>
    </source>
</evidence>
<proteinExistence type="predicted"/>
<dbReference type="RefSeq" id="YP_010754806.1">
    <property type="nucleotide sequence ID" value="NC_073464.1"/>
</dbReference>
<gene>
    <name evidence="1" type="primary">17</name>
    <name evidence="1" type="ORF">SEA_LILSPOTTY_17</name>
</gene>
<evidence type="ECO:0000313" key="1">
    <source>
        <dbReference type="EMBL" id="QDF19749.1"/>
    </source>
</evidence>
<dbReference type="EMBL" id="MK977707">
    <property type="protein sequence ID" value="QDF19749.1"/>
    <property type="molecule type" value="Genomic_DNA"/>
</dbReference>
<sequence>MSVEIRLNEESCEFECDWGVIEYGDPRPDLDQVGHLMLVTPDYVEQLLESGPRLAPNSSRAMHSVTVDSGRTFAHVDYFGKRWTWELFEAVMSDGQGPDILVGRWPD</sequence>
<organism evidence="1 2">
    <name type="scientific">Mycobacterium phage LilSpotty</name>
    <dbReference type="NCBI Taxonomy" id="2588512"/>
    <lineage>
        <taxon>Viruses</taxon>
        <taxon>Duplodnaviria</taxon>
        <taxon>Heunggongvirae</taxon>
        <taxon>Uroviricota</taxon>
        <taxon>Caudoviricetes</taxon>
        <taxon>Lilspottyvirus</taxon>
        <taxon>Lilspottyvirus lilspotty</taxon>
    </lineage>
</organism>